<feature type="chain" id="PRO_5045243883" evidence="2">
    <location>
        <begin position="22"/>
        <end position="1820"/>
    </location>
</feature>
<organism evidence="3 4">
    <name type="scientific">Rhodofomes roseus</name>
    <dbReference type="NCBI Taxonomy" id="34475"/>
    <lineage>
        <taxon>Eukaryota</taxon>
        <taxon>Fungi</taxon>
        <taxon>Dikarya</taxon>
        <taxon>Basidiomycota</taxon>
        <taxon>Agaricomycotina</taxon>
        <taxon>Agaricomycetes</taxon>
        <taxon>Polyporales</taxon>
        <taxon>Rhodofomes</taxon>
    </lineage>
</organism>
<feature type="compositionally biased region" description="Basic and acidic residues" evidence="1">
    <location>
        <begin position="679"/>
        <end position="692"/>
    </location>
</feature>
<accession>A0ABQ8JXS8</accession>
<sequence>MSHQWLHTNLRFSLLNRHLLALLSLCNSPSLPSIPKYLFQVMPTPDFPKLPDGFPGRLEYKEDKWVYFSLAYPYGIPAWVITELPGDKLAAAAMTARKPTEWNLPHVAEEHALDIGWLRLCGRDTMLGLAAYLNVSQRAAFWLQALVPASIVAQKDMPVPLVQRYLNSCSRVMGPREKCSCEAPVKAANGEWIKGTEFKRLVLSKGLKGTKDRKHIYAITQSQQVQNGVLAPNVEAKSFTRGDGEDAEIRRELAKVGSELGVHIIRTVQPELYHRLELHAKLLGYFCPGTMSNVCFGGSQLNVSTPDYLDKLQKGPMDLSDSLGFFGGAQLHRLFLFPEYYAFVQLPDGFAEDESERSSLLSVLFSGLHWHMGMSPYVSDNTVEIAPDAVRLNHIMYPMSRVMDGNSMLALGAVGQKAINIPPEMYNPMYDRDHKIYSNYLNYAVDGLNIGDRRAVASFMVRQLYNLVFHLWRQADVGPSLNPDVFFSAFSAVDEEGQRITFTDTDLVPVLEHRPDEPEYVHETILARAQAWREWKEHKLRYVAVIPRATYDNRIVDLRKEMGTENPAPVCKHNGITDDWVNTPLGNFRQLPVIAEIPFKTTIPTERRAETPRTIDCRKYYTNSNPDSNTVPVARPGRSQQPKKAPVPSKGKKAKPKPKSKPAKGKKRARAEVEDGMDSDERPAQRARLDLENGDARKVIGLPRRATRVMAVDGPAVDQPSSSAGPSQHGGDPTVSDREDGQFLLYVPLDALMVPPKLSARTADESELEDEDDEDETQEAPVLSPAAQSSGSASAKSYAVALSLFTAAKFQAANQMLCNVASVLQSEDSAAGSVSRQLLDGLLDAMESKDSAAACSVGFAVLLQRNWSAQTRYKRDDSLQHLKHAVLRSEIMMMNYYAWLWLDCVPVNYCSRFLSSSAPSAAANDWLGRLAIAVNDGFKSHNLVTLQRQDFLPDLPPHSITMPRARFTADRRYTASIDFIQRTLRTWLDFPKNSSYVRSLFICAIISAFGCSDVLLLDSVWDVYQRAESSLLILDDRRCCLPSTHLDPLFYDLHALPVLSQPTSPDTCAFAEFLRLCSSSLPPLSSASSRSTLPAPQLTLQPSDSAAPGLEALHCFVMDCYGLLDHLLDGKQIMQTRLQNWCLRNEDKYLPFRELARGCRARLPITPLPSLPHWKTLSPYICNKNVYGSHAVDRDASHGEAMFAAAPHFVEFFSDHPNVPFLDGPVSQAVPGSSSLAVKMPTVPEMGHVIASLKLGARAGLICLGLLSAKLPAAVKSRMNFDVIMREHALLLLLNAHGIEDAPPYALWVLGASMAMLSWTSICHVGRLRTYISVIHLHRTLSCLVDSGGLDGYAVPDKSNAICHMQPNLSTEQILALINGVTDDEDMELNEQEDKPESEQESNVTDHGQSSIYCYRCHNGGSLVTCCRCTRDVCAQCLGRLDFSAIQDVWSFICPVCHGEDKQLKDEPYYAFHLVWVIPAVQEPCPVVGTNIGPRKAFCSTAPIVILSFRLKSLGNRGSVPLMLRTHLESYFWCTDNLHYDDIVFDFHTVKDAAIHARRMKSLYADIISVPNVRLVTFIYTHSNVHTGDLYHAHDATSPIDEWFNIVLTDEFKVLCDKVSQHWMFILACGAIVNNNTAHMHLKHQLLEYKVPFVFGFSATMFNAHLSSDFIIHFATRIIIQLAVPLRHTMARMLNMSFSLRLHSGVIVFRYHNGMENTPSITVENYVWHHPNLAPGGMRIPSQCPDCMRLGTLKPIKSVERNTMRYFAGFKCKRCKWTKRKWLSYDRRDGNLVDKVNGKWFLDIIDPDNGEAEELYYARA</sequence>
<evidence type="ECO:0000256" key="1">
    <source>
        <dbReference type="SAM" id="MobiDB-lite"/>
    </source>
</evidence>
<name>A0ABQ8JXS8_9APHY</name>
<feature type="region of interest" description="Disordered" evidence="1">
    <location>
        <begin position="618"/>
        <end position="692"/>
    </location>
</feature>
<reference evidence="3 4" key="1">
    <citation type="journal article" date="2021" name="Environ. Microbiol.">
        <title>Gene family expansions and transcriptome signatures uncover fungal adaptations to wood decay.</title>
        <authorList>
            <person name="Hage H."/>
            <person name="Miyauchi S."/>
            <person name="Viragh M."/>
            <person name="Drula E."/>
            <person name="Min B."/>
            <person name="Chaduli D."/>
            <person name="Navarro D."/>
            <person name="Favel A."/>
            <person name="Norest M."/>
            <person name="Lesage-Meessen L."/>
            <person name="Balint B."/>
            <person name="Merenyi Z."/>
            <person name="de Eugenio L."/>
            <person name="Morin E."/>
            <person name="Martinez A.T."/>
            <person name="Baldrian P."/>
            <person name="Stursova M."/>
            <person name="Martinez M.J."/>
            <person name="Novotny C."/>
            <person name="Magnuson J.K."/>
            <person name="Spatafora J.W."/>
            <person name="Maurice S."/>
            <person name="Pangilinan J."/>
            <person name="Andreopoulos W."/>
            <person name="LaButti K."/>
            <person name="Hundley H."/>
            <person name="Na H."/>
            <person name="Kuo A."/>
            <person name="Barry K."/>
            <person name="Lipzen A."/>
            <person name="Henrissat B."/>
            <person name="Riley R."/>
            <person name="Ahrendt S."/>
            <person name="Nagy L.G."/>
            <person name="Grigoriev I.V."/>
            <person name="Martin F."/>
            <person name="Rosso M.N."/>
        </authorList>
    </citation>
    <scope>NUCLEOTIDE SEQUENCE [LARGE SCALE GENOMIC DNA]</scope>
    <source>
        <strain evidence="3 4">CIRM-BRFM 1785</strain>
    </source>
</reference>
<dbReference type="RefSeq" id="XP_047772561.1">
    <property type="nucleotide sequence ID" value="XM_047921950.1"/>
</dbReference>
<dbReference type="Proteomes" id="UP000814176">
    <property type="component" value="Unassembled WGS sequence"/>
</dbReference>
<feature type="compositionally biased region" description="Basic residues" evidence="1">
    <location>
        <begin position="650"/>
        <end position="669"/>
    </location>
</feature>
<dbReference type="SUPFAM" id="SSF57903">
    <property type="entry name" value="FYVE/PHD zinc finger"/>
    <property type="match status" value="1"/>
</dbReference>
<dbReference type="EMBL" id="JADCUA010000044">
    <property type="protein sequence ID" value="KAH9829029.1"/>
    <property type="molecule type" value="Genomic_DNA"/>
</dbReference>
<feature type="compositionally biased region" description="Acidic residues" evidence="1">
    <location>
        <begin position="765"/>
        <end position="778"/>
    </location>
</feature>
<evidence type="ECO:0000313" key="4">
    <source>
        <dbReference type="Proteomes" id="UP000814176"/>
    </source>
</evidence>
<evidence type="ECO:0000256" key="2">
    <source>
        <dbReference type="SAM" id="SignalP"/>
    </source>
</evidence>
<dbReference type="GeneID" id="72002682"/>
<dbReference type="InterPro" id="IPR011011">
    <property type="entry name" value="Znf_FYVE_PHD"/>
</dbReference>
<feature type="region of interest" description="Disordered" evidence="1">
    <location>
        <begin position="706"/>
        <end position="738"/>
    </location>
</feature>
<feature type="signal peptide" evidence="2">
    <location>
        <begin position="1"/>
        <end position="21"/>
    </location>
</feature>
<proteinExistence type="predicted"/>
<keyword evidence="4" id="KW-1185">Reference proteome</keyword>
<protein>
    <submittedName>
        <fullName evidence="3">Uncharacterized protein</fullName>
    </submittedName>
</protein>
<feature type="region of interest" description="Disordered" evidence="1">
    <location>
        <begin position="760"/>
        <end position="789"/>
    </location>
</feature>
<evidence type="ECO:0000313" key="3">
    <source>
        <dbReference type="EMBL" id="KAH9829029.1"/>
    </source>
</evidence>
<comment type="caution">
    <text evidence="3">The sequence shown here is derived from an EMBL/GenBank/DDBJ whole genome shotgun (WGS) entry which is preliminary data.</text>
</comment>
<feature type="compositionally biased region" description="Polar residues" evidence="1">
    <location>
        <begin position="621"/>
        <end position="631"/>
    </location>
</feature>
<keyword evidence="2" id="KW-0732">Signal</keyword>
<gene>
    <name evidence="3" type="ORF">C8Q71DRAFT_728347</name>
</gene>